<dbReference type="SMART" id="SM00355">
    <property type="entry name" value="ZnF_C2H2"/>
    <property type="match status" value="3"/>
</dbReference>
<gene>
    <name evidence="10" type="primary">LOC107596203</name>
</gene>
<dbReference type="Gene3D" id="3.30.160.60">
    <property type="entry name" value="Classic Zinc Finger"/>
    <property type="match status" value="3"/>
</dbReference>
<dbReference type="Ensembl" id="ENSSGRT00000069232.1">
    <property type="protein sequence ID" value="ENSSGRP00000064929.1"/>
    <property type="gene ID" value="ENSSGRG00000033444.1"/>
</dbReference>
<reference evidence="10" key="2">
    <citation type="submission" date="2025-09" db="UniProtKB">
        <authorList>
            <consortium name="Ensembl"/>
        </authorList>
    </citation>
    <scope>IDENTIFICATION</scope>
</reference>
<dbReference type="SUPFAM" id="SSF57667">
    <property type="entry name" value="beta-beta-alpha zinc fingers"/>
    <property type="match status" value="2"/>
</dbReference>
<dbReference type="OMA" id="CIVIESE"/>
<feature type="domain" description="C2H2-type" evidence="9">
    <location>
        <begin position="322"/>
        <end position="349"/>
    </location>
</feature>
<feature type="coiled-coil region" evidence="8">
    <location>
        <begin position="51"/>
        <end position="78"/>
    </location>
</feature>
<feature type="domain" description="C2H2-type" evidence="9">
    <location>
        <begin position="378"/>
        <end position="399"/>
    </location>
</feature>
<organism evidence="10 11">
    <name type="scientific">Sinocyclocheilus grahami</name>
    <name type="common">Dianchi golden-line fish</name>
    <name type="synonym">Barbus grahami</name>
    <dbReference type="NCBI Taxonomy" id="75366"/>
    <lineage>
        <taxon>Eukaryota</taxon>
        <taxon>Metazoa</taxon>
        <taxon>Chordata</taxon>
        <taxon>Craniata</taxon>
        <taxon>Vertebrata</taxon>
        <taxon>Euteleostomi</taxon>
        <taxon>Actinopterygii</taxon>
        <taxon>Neopterygii</taxon>
        <taxon>Teleostei</taxon>
        <taxon>Ostariophysi</taxon>
        <taxon>Cypriniformes</taxon>
        <taxon>Cyprinidae</taxon>
        <taxon>Cyprininae</taxon>
        <taxon>Sinocyclocheilus</taxon>
    </lineage>
</organism>
<dbReference type="AlphaFoldDB" id="A0A672PPA2"/>
<dbReference type="Pfam" id="PF00096">
    <property type="entry name" value="zf-C2H2"/>
    <property type="match status" value="2"/>
</dbReference>
<dbReference type="PANTHER" id="PTHR24394">
    <property type="entry name" value="ZINC FINGER PROTEIN"/>
    <property type="match status" value="1"/>
</dbReference>
<evidence type="ECO:0000256" key="6">
    <source>
        <dbReference type="ARBA" id="ARBA00023242"/>
    </source>
</evidence>
<dbReference type="InterPro" id="IPR013087">
    <property type="entry name" value="Znf_C2H2_type"/>
</dbReference>
<evidence type="ECO:0000259" key="9">
    <source>
        <dbReference type="PROSITE" id="PS50157"/>
    </source>
</evidence>
<accession>A0A672PPA2</accession>
<keyword evidence="2" id="KW-0479">Metal-binding</keyword>
<dbReference type="InParanoid" id="A0A672PPA2"/>
<dbReference type="InterPro" id="IPR036236">
    <property type="entry name" value="Znf_C2H2_sf"/>
</dbReference>
<sequence>MEVNGGPATPAVIADVSFSFRDELAATLQNALGVAVEVAVAEITRLLDRALRDVRDQIQEALQDNSALKSRLQIAETQLSNVCGRLNQQQQRLEDVPIGSSSQLVTSPPISCSRVERGCRQLNSLNVGQQTEPAVDSEHDYEVCGSKETNVLRRGSVYGKPHGGACAQTLNSDSLEESTHYRLDETNDIKNEQHSMTKTVQACAGTVTSVLLSEESSMEVAVKVEKEEIYGDPIQVSLSVAEEPNSDSLSLAQSRLLEDWRPEPLQSESCQSNMHCQYTNQSLDFDFLSSSSSGQQTHFQKLHNNNRNGPEHHAFPPSRNLYRCGLCGRDFNRKHHLKIHQRIHTGERPYTCSICSARFRHALTLKRHFRLHTGEKPYVCGQCGKKFRNDGGLKVHQCS</sequence>
<comment type="subcellular location">
    <subcellularLocation>
        <location evidence="1">Nucleus</location>
    </subcellularLocation>
</comment>
<dbReference type="OrthoDB" id="3437960at2759"/>
<keyword evidence="6" id="KW-0539">Nucleus</keyword>
<evidence type="ECO:0000256" key="2">
    <source>
        <dbReference type="ARBA" id="ARBA00022723"/>
    </source>
</evidence>
<evidence type="ECO:0000313" key="10">
    <source>
        <dbReference type="Ensembl" id="ENSSGRP00000064929.1"/>
    </source>
</evidence>
<keyword evidence="11" id="KW-1185">Reference proteome</keyword>
<keyword evidence="3" id="KW-0677">Repeat</keyword>
<dbReference type="Proteomes" id="UP000472262">
    <property type="component" value="Unassembled WGS sequence"/>
</dbReference>
<keyword evidence="5" id="KW-0862">Zinc</keyword>
<dbReference type="RefSeq" id="XP_016142369.1">
    <property type="nucleotide sequence ID" value="XM_016286883.1"/>
</dbReference>
<evidence type="ECO:0000256" key="8">
    <source>
        <dbReference type="SAM" id="Coils"/>
    </source>
</evidence>
<evidence type="ECO:0000256" key="3">
    <source>
        <dbReference type="ARBA" id="ARBA00022737"/>
    </source>
</evidence>
<dbReference type="FunFam" id="3.30.160.60:FF:002343">
    <property type="entry name" value="Zinc finger protein 33A"/>
    <property type="match status" value="1"/>
</dbReference>
<keyword evidence="4 7" id="KW-0863">Zinc-finger</keyword>
<dbReference type="GO" id="GO:0000981">
    <property type="term" value="F:DNA-binding transcription factor activity, RNA polymerase II-specific"/>
    <property type="evidence" value="ECO:0007669"/>
    <property type="project" value="TreeGrafter"/>
</dbReference>
<dbReference type="FunFam" id="3.30.160.60:FF:001290">
    <property type="entry name" value="Zinc finger 45-like"/>
    <property type="match status" value="1"/>
</dbReference>
<dbReference type="GO" id="GO:0008270">
    <property type="term" value="F:zinc ion binding"/>
    <property type="evidence" value="ECO:0007669"/>
    <property type="project" value="UniProtKB-KW"/>
</dbReference>
<dbReference type="FunCoup" id="A0A672PPA2">
    <property type="interactions" value="3"/>
</dbReference>
<protein>
    <submittedName>
        <fullName evidence="10">Zinc finger protein 845-like</fullName>
    </submittedName>
</protein>
<dbReference type="PROSITE" id="PS00028">
    <property type="entry name" value="ZINC_FINGER_C2H2_1"/>
    <property type="match status" value="2"/>
</dbReference>
<dbReference type="GO" id="GO:0005634">
    <property type="term" value="C:nucleus"/>
    <property type="evidence" value="ECO:0007669"/>
    <property type="project" value="UniProtKB-SubCell"/>
</dbReference>
<evidence type="ECO:0000256" key="4">
    <source>
        <dbReference type="ARBA" id="ARBA00022771"/>
    </source>
</evidence>
<feature type="domain" description="C2H2-type" evidence="9">
    <location>
        <begin position="350"/>
        <end position="377"/>
    </location>
</feature>
<dbReference type="PROSITE" id="PS50157">
    <property type="entry name" value="ZINC_FINGER_C2H2_2"/>
    <property type="match status" value="3"/>
</dbReference>
<dbReference type="PANTHER" id="PTHR24394:SF29">
    <property type="entry name" value="MYONEURIN"/>
    <property type="match status" value="1"/>
</dbReference>
<evidence type="ECO:0000256" key="7">
    <source>
        <dbReference type="PROSITE-ProRule" id="PRU00042"/>
    </source>
</evidence>
<name>A0A672PPA2_SINGR</name>
<dbReference type="KEGG" id="sgh:107596203"/>
<dbReference type="GeneID" id="107596203"/>
<keyword evidence="8" id="KW-0175">Coiled coil</keyword>
<reference evidence="10" key="1">
    <citation type="submission" date="2025-08" db="UniProtKB">
        <authorList>
            <consortium name="Ensembl"/>
        </authorList>
    </citation>
    <scope>IDENTIFICATION</scope>
</reference>
<proteinExistence type="predicted"/>
<evidence type="ECO:0000256" key="1">
    <source>
        <dbReference type="ARBA" id="ARBA00004123"/>
    </source>
</evidence>
<dbReference type="FunFam" id="3.30.160.60:FF:000478">
    <property type="entry name" value="Zinc finger protein 133"/>
    <property type="match status" value="1"/>
</dbReference>
<evidence type="ECO:0000256" key="5">
    <source>
        <dbReference type="ARBA" id="ARBA00022833"/>
    </source>
</evidence>
<evidence type="ECO:0000313" key="11">
    <source>
        <dbReference type="Proteomes" id="UP000472262"/>
    </source>
</evidence>